<accession>A0A6L8V8E1</accession>
<comment type="caution">
    <text evidence="7">The sequence shown here is derived from an EMBL/GenBank/DDBJ whole genome shotgun (WGS) entry which is preliminary data.</text>
</comment>
<keyword evidence="2 6" id="KW-0732">Signal</keyword>
<keyword evidence="3" id="KW-0472">Membrane</keyword>
<dbReference type="RefSeq" id="WP_161410881.1">
    <property type="nucleotide sequence ID" value="NZ_WTUZ01000039.1"/>
</dbReference>
<keyword evidence="8" id="KW-1185">Reference proteome</keyword>
<protein>
    <submittedName>
        <fullName evidence="7">Extracellular solute-binding protein</fullName>
    </submittedName>
</protein>
<dbReference type="Pfam" id="PF13416">
    <property type="entry name" value="SBP_bac_8"/>
    <property type="match status" value="1"/>
</dbReference>
<evidence type="ECO:0000256" key="5">
    <source>
        <dbReference type="ARBA" id="ARBA00023288"/>
    </source>
</evidence>
<evidence type="ECO:0000313" key="8">
    <source>
        <dbReference type="Proteomes" id="UP000481087"/>
    </source>
</evidence>
<gene>
    <name evidence="7" type="ORF">GQF01_30665</name>
</gene>
<evidence type="ECO:0000256" key="4">
    <source>
        <dbReference type="ARBA" id="ARBA00023139"/>
    </source>
</evidence>
<keyword evidence="4" id="KW-0564">Palmitate</keyword>
<dbReference type="PROSITE" id="PS51257">
    <property type="entry name" value="PROKAR_LIPOPROTEIN"/>
    <property type="match status" value="1"/>
</dbReference>
<keyword evidence="1" id="KW-1003">Cell membrane</keyword>
<dbReference type="EMBL" id="WTUZ01000039">
    <property type="protein sequence ID" value="MZQ86474.1"/>
    <property type="molecule type" value="Genomic_DNA"/>
</dbReference>
<dbReference type="InterPro" id="IPR006059">
    <property type="entry name" value="SBP"/>
</dbReference>
<keyword evidence="5" id="KW-0449">Lipoprotein</keyword>
<dbReference type="PANTHER" id="PTHR43649">
    <property type="entry name" value="ARABINOSE-BINDING PROTEIN-RELATED"/>
    <property type="match status" value="1"/>
</dbReference>
<dbReference type="Proteomes" id="UP000481087">
    <property type="component" value="Unassembled WGS sequence"/>
</dbReference>
<evidence type="ECO:0000256" key="3">
    <source>
        <dbReference type="ARBA" id="ARBA00023136"/>
    </source>
</evidence>
<dbReference type="AlphaFoldDB" id="A0A6L8V8E1"/>
<proteinExistence type="predicted"/>
<evidence type="ECO:0000256" key="6">
    <source>
        <dbReference type="SAM" id="SignalP"/>
    </source>
</evidence>
<dbReference type="InterPro" id="IPR050490">
    <property type="entry name" value="Bact_solute-bd_prot1"/>
</dbReference>
<evidence type="ECO:0000313" key="7">
    <source>
        <dbReference type="EMBL" id="MZQ86474.1"/>
    </source>
</evidence>
<sequence>MVKNRLRKVNTLAATAVLTVSLIGCSSAPTANSSSGDSKPAAPMDLSVMFYTSANIQITHDDNEAIKFLEKKFNVKLTIMDTPINDYTTKQNTIVASGSIPDVMVWNAFPDAALSGYLKQGAFMQLDKYIDKAPNLKKYPQTIWDNVKVDGHFYMIPRVRPIVRTGVLIRKDWLDKLNLPIPKTTDDFAKVAVAFTKNDPDGDGNADTYGIATDPKLSNLGPLFGAFGTGNGWLKQADGTLMNAFVTPGMNQSLQFLRDLYAQGALSKDFPVQQGNTRKEIQSGKAGILLESYIIDYAQDIAALKKVDPKAELIYIDPPVGPTGISGYFAGSGNAAGWVIPATAKPEKVDKVLEIMNWEASEEGYHFNKYGIDGIHNTKNADGTFTTNEKYIKDDIKELIMVSPYDVYSYTDTGAPLDIQKVQRDALDKNKDKGIALTLPSYISPTQIQKNEEINNKLRYDYFTRIITGQLPANAFDEFVTKWKAGGGDQITKETNEFYKSQGSK</sequence>
<evidence type="ECO:0000256" key="2">
    <source>
        <dbReference type="ARBA" id="ARBA00022729"/>
    </source>
</evidence>
<dbReference type="SUPFAM" id="SSF53850">
    <property type="entry name" value="Periplasmic binding protein-like II"/>
    <property type="match status" value="1"/>
</dbReference>
<organism evidence="7 8">
    <name type="scientific">Paenibacillus silvestris</name>
    <dbReference type="NCBI Taxonomy" id="2606219"/>
    <lineage>
        <taxon>Bacteria</taxon>
        <taxon>Bacillati</taxon>
        <taxon>Bacillota</taxon>
        <taxon>Bacilli</taxon>
        <taxon>Bacillales</taxon>
        <taxon>Paenibacillaceae</taxon>
        <taxon>Paenibacillus</taxon>
    </lineage>
</organism>
<dbReference type="CDD" id="cd13580">
    <property type="entry name" value="PBP2_AlgQ_like_1"/>
    <property type="match status" value="1"/>
</dbReference>
<feature type="chain" id="PRO_5039510231" evidence="6">
    <location>
        <begin position="32"/>
        <end position="505"/>
    </location>
</feature>
<dbReference type="Gene3D" id="3.40.190.10">
    <property type="entry name" value="Periplasmic binding protein-like II"/>
    <property type="match status" value="2"/>
</dbReference>
<reference evidence="7 8" key="1">
    <citation type="submission" date="2019-12" db="EMBL/GenBank/DDBJ databases">
        <title>Paenibacillus sp. nov. sp. isolated from soil.</title>
        <authorList>
            <person name="Kim J."/>
            <person name="Jeong S.E."/>
            <person name="Jung H.S."/>
            <person name="Jeon C.O."/>
        </authorList>
    </citation>
    <scope>NUCLEOTIDE SEQUENCE [LARGE SCALE GENOMIC DNA]</scope>
    <source>
        <strain evidence="7 8">5J-6</strain>
    </source>
</reference>
<evidence type="ECO:0000256" key="1">
    <source>
        <dbReference type="ARBA" id="ARBA00022475"/>
    </source>
</evidence>
<feature type="signal peptide" evidence="6">
    <location>
        <begin position="1"/>
        <end position="31"/>
    </location>
</feature>
<name>A0A6L8V8E1_9BACL</name>
<dbReference type="PANTHER" id="PTHR43649:SF33">
    <property type="entry name" value="POLYGALACTURONAN_RHAMNOGALACTURONAN-BINDING PROTEIN YTCQ"/>
    <property type="match status" value="1"/>
</dbReference>